<name>A0A9D1IRT0_9FIRM</name>
<sequence length="139" mass="15988">MTEIKTYHTLPAQARDIREEVFVTEQGFTKEFDDTDQIATHLVLFWEGQPAGVCRFFPTQEPGCWDFGRLAVRKVFRDKHLGSLLVQEAENQIRRLGGTKLALMAQIRVQKFYEKNGYTPVGEPCDDEGCPHIWMVKAL</sequence>
<dbReference type="InterPro" id="IPR016181">
    <property type="entry name" value="Acyl_CoA_acyltransferase"/>
</dbReference>
<dbReference type="Proteomes" id="UP000824082">
    <property type="component" value="Unassembled WGS sequence"/>
</dbReference>
<dbReference type="Gene3D" id="3.40.630.30">
    <property type="match status" value="1"/>
</dbReference>
<protein>
    <submittedName>
        <fullName evidence="2">GNAT family N-acetyltransferase</fullName>
    </submittedName>
</protein>
<proteinExistence type="predicted"/>
<reference evidence="2" key="1">
    <citation type="submission" date="2020-10" db="EMBL/GenBank/DDBJ databases">
        <authorList>
            <person name="Gilroy R."/>
        </authorList>
    </citation>
    <scope>NUCLEOTIDE SEQUENCE</scope>
    <source>
        <strain evidence="2">4509</strain>
    </source>
</reference>
<dbReference type="Pfam" id="PF13673">
    <property type="entry name" value="Acetyltransf_10"/>
    <property type="match status" value="1"/>
</dbReference>
<evidence type="ECO:0000313" key="2">
    <source>
        <dbReference type="EMBL" id="HIU40939.1"/>
    </source>
</evidence>
<comment type="caution">
    <text evidence="2">The sequence shown here is derived from an EMBL/GenBank/DDBJ whole genome shotgun (WGS) entry which is preliminary data.</text>
</comment>
<accession>A0A9D1IRT0</accession>
<dbReference type="InterPro" id="IPR000182">
    <property type="entry name" value="GNAT_dom"/>
</dbReference>
<dbReference type="SUPFAM" id="SSF55729">
    <property type="entry name" value="Acyl-CoA N-acyltransferases (Nat)"/>
    <property type="match status" value="1"/>
</dbReference>
<dbReference type="EMBL" id="DVMX01000002">
    <property type="protein sequence ID" value="HIU40939.1"/>
    <property type="molecule type" value="Genomic_DNA"/>
</dbReference>
<evidence type="ECO:0000313" key="3">
    <source>
        <dbReference type="Proteomes" id="UP000824082"/>
    </source>
</evidence>
<reference evidence="2" key="2">
    <citation type="journal article" date="2021" name="PeerJ">
        <title>Extensive microbial diversity within the chicken gut microbiome revealed by metagenomics and culture.</title>
        <authorList>
            <person name="Gilroy R."/>
            <person name="Ravi A."/>
            <person name="Getino M."/>
            <person name="Pursley I."/>
            <person name="Horton D.L."/>
            <person name="Alikhan N.F."/>
            <person name="Baker D."/>
            <person name="Gharbi K."/>
            <person name="Hall N."/>
            <person name="Watson M."/>
            <person name="Adriaenssens E.M."/>
            <person name="Foster-Nyarko E."/>
            <person name="Jarju S."/>
            <person name="Secka A."/>
            <person name="Antonio M."/>
            <person name="Oren A."/>
            <person name="Chaudhuri R.R."/>
            <person name="La Ragione R."/>
            <person name="Hildebrand F."/>
            <person name="Pallen M.J."/>
        </authorList>
    </citation>
    <scope>NUCLEOTIDE SEQUENCE</scope>
    <source>
        <strain evidence="2">4509</strain>
    </source>
</reference>
<dbReference type="CDD" id="cd04301">
    <property type="entry name" value="NAT_SF"/>
    <property type="match status" value="1"/>
</dbReference>
<evidence type="ECO:0000259" key="1">
    <source>
        <dbReference type="PROSITE" id="PS51186"/>
    </source>
</evidence>
<organism evidence="2 3">
    <name type="scientific">Candidatus Egerieicola faecale</name>
    <dbReference type="NCBI Taxonomy" id="2840774"/>
    <lineage>
        <taxon>Bacteria</taxon>
        <taxon>Bacillati</taxon>
        <taxon>Bacillota</taxon>
        <taxon>Clostridia</taxon>
        <taxon>Eubacteriales</taxon>
        <taxon>Oscillospiraceae</taxon>
        <taxon>Oscillospiraceae incertae sedis</taxon>
        <taxon>Candidatus Egerieicola</taxon>
    </lineage>
</organism>
<dbReference type="PROSITE" id="PS51186">
    <property type="entry name" value="GNAT"/>
    <property type="match status" value="1"/>
</dbReference>
<gene>
    <name evidence="2" type="ORF">IAD19_00095</name>
</gene>
<dbReference type="AlphaFoldDB" id="A0A9D1IRT0"/>
<dbReference type="GO" id="GO:0016747">
    <property type="term" value="F:acyltransferase activity, transferring groups other than amino-acyl groups"/>
    <property type="evidence" value="ECO:0007669"/>
    <property type="project" value="InterPro"/>
</dbReference>
<feature type="domain" description="N-acetyltransferase" evidence="1">
    <location>
        <begin position="2"/>
        <end position="139"/>
    </location>
</feature>